<keyword evidence="1" id="KW-0732">Signal</keyword>
<evidence type="ECO:0000313" key="2">
    <source>
        <dbReference type="EMBL" id="MBY24077.1"/>
    </source>
</evidence>
<organism evidence="2">
    <name type="scientific">Schizaphis graminum</name>
    <name type="common">Green bug aphid</name>
    <dbReference type="NCBI Taxonomy" id="13262"/>
    <lineage>
        <taxon>Eukaryota</taxon>
        <taxon>Metazoa</taxon>
        <taxon>Ecdysozoa</taxon>
        <taxon>Arthropoda</taxon>
        <taxon>Hexapoda</taxon>
        <taxon>Insecta</taxon>
        <taxon>Pterygota</taxon>
        <taxon>Neoptera</taxon>
        <taxon>Paraneoptera</taxon>
        <taxon>Hemiptera</taxon>
        <taxon>Sternorrhyncha</taxon>
        <taxon>Aphidomorpha</taxon>
        <taxon>Aphidoidea</taxon>
        <taxon>Aphididae</taxon>
        <taxon>Aphidini</taxon>
        <taxon>Schizaphis</taxon>
    </lineage>
</organism>
<gene>
    <name evidence="2" type="ORF">g.21270</name>
</gene>
<dbReference type="AlphaFoldDB" id="A0A2S2P3N1"/>
<dbReference type="EMBL" id="GGMR01011458">
    <property type="protein sequence ID" value="MBY24077.1"/>
    <property type="molecule type" value="Transcribed_RNA"/>
</dbReference>
<evidence type="ECO:0000256" key="1">
    <source>
        <dbReference type="SAM" id="SignalP"/>
    </source>
</evidence>
<feature type="chain" id="PRO_5015682828" evidence="1">
    <location>
        <begin position="20"/>
        <end position="226"/>
    </location>
</feature>
<sequence length="226" mass="25225">MASMATLFMLFAVTFRIQAIYDAPDTFPMTKPGQQLPDSQVIADRIKDACPPFGSPDEQYKVIVLGSLNPLSGGCASMRANIGDDIVPAFEMLLGDINYSVRGHQKALLLKNRRRYTFLCSSKHPFIENGNIEGYYIQLHVQGANKNNHRCSLYKILNELGTIKMLISADEWCDGLPQILRYDGYGVPDGYSANGSLALIFSKPWVPNPFPEFIEYDLLSEMCALD</sequence>
<feature type="signal peptide" evidence="1">
    <location>
        <begin position="1"/>
        <end position="19"/>
    </location>
</feature>
<name>A0A2S2P3N1_SCHGA</name>
<accession>A0A2S2P3N1</accession>
<reference evidence="2" key="1">
    <citation type="submission" date="2018-04" db="EMBL/GenBank/DDBJ databases">
        <title>Transcriptome of Schizaphis graminum biotype I.</title>
        <authorList>
            <person name="Scully E.D."/>
            <person name="Geib S.M."/>
            <person name="Palmer N.A."/>
            <person name="Koch K."/>
            <person name="Bradshaw J."/>
            <person name="Heng-Moss T."/>
            <person name="Sarath G."/>
        </authorList>
    </citation>
    <scope>NUCLEOTIDE SEQUENCE</scope>
</reference>
<protein>
    <submittedName>
        <fullName evidence="2">Uncharacterized protein</fullName>
    </submittedName>
</protein>
<proteinExistence type="predicted"/>